<dbReference type="InterPro" id="IPR029058">
    <property type="entry name" value="AB_hydrolase_fold"/>
</dbReference>
<dbReference type="PROSITE" id="PS51257">
    <property type="entry name" value="PROKAR_LIPOPROTEIN"/>
    <property type="match status" value="1"/>
</dbReference>
<dbReference type="Proteomes" id="UP000831880">
    <property type="component" value="Chromosome"/>
</dbReference>
<feature type="chain" id="PRO_5045385773" evidence="1">
    <location>
        <begin position="26"/>
        <end position="446"/>
    </location>
</feature>
<accession>A0ABY4H2H7</accession>
<dbReference type="SUPFAM" id="SSF53474">
    <property type="entry name" value="alpha/beta-Hydrolases"/>
    <property type="match status" value="1"/>
</dbReference>
<reference evidence="3 4" key="1">
    <citation type="submission" date="2022-04" db="EMBL/GenBank/DDBJ databases">
        <title>Halobacillus sp. isolated from saltern.</title>
        <authorList>
            <person name="Won M."/>
            <person name="Lee C.-M."/>
            <person name="Woen H.-Y."/>
            <person name="Kwon S.-W."/>
        </authorList>
    </citation>
    <scope>NUCLEOTIDE SEQUENCE [LARGE SCALE GENOMIC DNA]</scope>
    <source>
        <strain evidence="3 4">SSTM10-2</strain>
    </source>
</reference>
<dbReference type="EMBL" id="CP095074">
    <property type="protein sequence ID" value="UOQ94660.1"/>
    <property type="molecule type" value="Genomic_DNA"/>
</dbReference>
<gene>
    <name evidence="3" type="ORF">MUO14_06850</name>
</gene>
<keyword evidence="1" id="KW-0732">Signal</keyword>
<sequence length="446" mass="48723">MKMSGMKISLLLAVMIFIVGCSDHLDPKKQEQNKSKNGGTSVEGLAGVWRGTINVPNQPLPIMVTFEDKGGWNGTISIPVQGVKDYPLSKVRTDQSAISFHIEMAGQTITFNGEKGGGTIAGTFTQAGQSFPFELNKGEAEKNGTEQEEGQFLSVDTNEGKLYGELETPKEKGPHPVVIIIPGSGPTDRDGNSVTLQGKNNSLKLLAEELAEQGIASVRYDKRGVGKNQSAAIPEKELRFDQFVKDAAAWVEMLNKDEQFSKVGVIGHSQGSLVGMAAAAETDVDAFVSIAGAGRPIDEVLYDQLKVNLTEELKQESKEILEKLKQGEQVESVSKELQSMFRSSVQPFLASWIQYNPVKEIQKLEIPVLIINGKHDLQVPVSEAENLYEAKVEAELLLIDRMNHVLKEAPKDRAENLQSYSNPDLPLSDGLVKGIVSFLKDAEFIE</sequence>
<name>A0ABY4H2H7_9BACI</name>
<evidence type="ECO:0000313" key="4">
    <source>
        <dbReference type="Proteomes" id="UP000831880"/>
    </source>
</evidence>
<feature type="domain" description="Serine aminopeptidase S33" evidence="2">
    <location>
        <begin position="205"/>
        <end position="404"/>
    </location>
</feature>
<evidence type="ECO:0000313" key="3">
    <source>
        <dbReference type="EMBL" id="UOQ94660.1"/>
    </source>
</evidence>
<dbReference type="InterPro" id="IPR022742">
    <property type="entry name" value="Hydrolase_4"/>
</dbReference>
<dbReference type="RefSeq" id="WP_244754503.1">
    <property type="nucleotide sequence ID" value="NZ_CP095074.1"/>
</dbReference>
<keyword evidence="3" id="KW-0378">Hydrolase</keyword>
<dbReference type="InterPro" id="IPR053145">
    <property type="entry name" value="AB_hydrolase_Est10"/>
</dbReference>
<protein>
    <submittedName>
        <fullName evidence="3">Alpha/beta hydrolase</fullName>
    </submittedName>
</protein>
<feature type="signal peptide" evidence="1">
    <location>
        <begin position="1"/>
        <end position="25"/>
    </location>
</feature>
<dbReference type="PANTHER" id="PTHR43265:SF1">
    <property type="entry name" value="ESTERASE ESTD"/>
    <property type="match status" value="1"/>
</dbReference>
<keyword evidence="4" id="KW-1185">Reference proteome</keyword>
<evidence type="ECO:0000259" key="2">
    <source>
        <dbReference type="Pfam" id="PF12146"/>
    </source>
</evidence>
<dbReference type="Pfam" id="PF12146">
    <property type="entry name" value="Hydrolase_4"/>
    <property type="match status" value="1"/>
</dbReference>
<dbReference type="Gene3D" id="3.40.50.1820">
    <property type="entry name" value="alpha/beta hydrolase"/>
    <property type="match status" value="1"/>
</dbReference>
<proteinExistence type="predicted"/>
<dbReference type="PANTHER" id="PTHR43265">
    <property type="entry name" value="ESTERASE ESTD"/>
    <property type="match status" value="1"/>
</dbReference>
<evidence type="ECO:0000256" key="1">
    <source>
        <dbReference type="SAM" id="SignalP"/>
    </source>
</evidence>
<dbReference type="GO" id="GO:0016787">
    <property type="term" value="F:hydrolase activity"/>
    <property type="evidence" value="ECO:0007669"/>
    <property type="project" value="UniProtKB-KW"/>
</dbReference>
<organism evidence="3 4">
    <name type="scientific">Halobacillus shinanisalinarum</name>
    <dbReference type="NCBI Taxonomy" id="2932258"/>
    <lineage>
        <taxon>Bacteria</taxon>
        <taxon>Bacillati</taxon>
        <taxon>Bacillota</taxon>
        <taxon>Bacilli</taxon>
        <taxon>Bacillales</taxon>
        <taxon>Bacillaceae</taxon>
        <taxon>Halobacillus</taxon>
    </lineage>
</organism>